<dbReference type="AlphaFoldDB" id="A0A0U3SW31"/>
<dbReference type="RefSeq" id="WP_068191082.1">
    <property type="nucleotide sequence ID" value="NZ_CP013909.1"/>
</dbReference>
<gene>
    <name evidence="1" type="ORF">AUC43_06195</name>
</gene>
<name>A0A0U3SW31_9BACT</name>
<evidence type="ECO:0000313" key="1">
    <source>
        <dbReference type="EMBL" id="ALW84707.1"/>
    </source>
</evidence>
<dbReference type="OrthoDB" id="949867at2"/>
<sequence>MQLPAATQVGANTFGCLVNGQVWEANNTRTLAGKVITPTVRYHGGELQLDAFRRLQVDGPISNFHFVVGHVTGPGVYELSQSQPGRQVQLKTASGLVEYVATEPQAGTLTITRLDTTGAHPFVAGRFELRAVPGPAAPRSADLLAEVRITEGRFDIQLNP</sequence>
<proteinExistence type="predicted"/>
<dbReference type="Proteomes" id="UP000059542">
    <property type="component" value="Chromosome"/>
</dbReference>
<protein>
    <submittedName>
        <fullName evidence="1">Uncharacterized protein</fullName>
    </submittedName>
</protein>
<keyword evidence="2" id="KW-1185">Reference proteome</keyword>
<accession>A0A0U3SW31</accession>
<evidence type="ECO:0000313" key="2">
    <source>
        <dbReference type="Proteomes" id="UP000059542"/>
    </source>
</evidence>
<dbReference type="KEGG" id="hyg:AUC43_06195"/>
<organism evidence="1 2">
    <name type="scientific">Hymenobacter sedentarius</name>
    <dbReference type="NCBI Taxonomy" id="1411621"/>
    <lineage>
        <taxon>Bacteria</taxon>
        <taxon>Pseudomonadati</taxon>
        <taxon>Bacteroidota</taxon>
        <taxon>Cytophagia</taxon>
        <taxon>Cytophagales</taxon>
        <taxon>Hymenobacteraceae</taxon>
        <taxon>Hymenobacter</taxon>
    </lineage>
</organism>
<dbReference type="EMBL" id="CP013909">
    <property type="protein sequence ID" value="ALW84707.1"/>
    <property type="molecule type" value="Genomic_DNA"/>
</dbReference>
<reference evidence="1 2" key="1">
    <citation type="submission" date="2015-12" db="EMBL/GenBank/DDBJ databases">
        <authorList>
            <person name="Shamseldin A."/>
            <person name="Moawad H."/>
            <person name="Abd El-Rahim W.M."/>
            <person name="Sadowsky M.J."/>
        </authorList>
    </citation>
    <scope>NUCLEOTIDE SEQUENCE [LARGE SCALE GENOMIC DNA]</scope>
    <source>
        <strain evidence="1 2">DG5B</strain>
    </source>
</reference>